<feature type="region of interest" description="Disordered" evidence="5">
    <location>
        <begin position="34"/>
        <end position="53"/>
    </location>
</feature>
<dbReference type="EMBL" id="AP025564">
    <property type="protein sequence ID" value="BDE97640.1"/>
    <property type="molecule type" value="Genomic_DNA"/>
</dbReference>
<keyword evidence="2" id="KW-0285">Flavoprotein</keyword>
<dbReference type="Pfam" id="PF00890">
    <property type="entry name" value="FAD_binding_2"/>
    <property type="match status" value="1"/>
</dbReference>
<evidence type="ECO:0000313" key="7">
    <source>
        <dbReference type="EMBL" id="BDE97640.1"/>
    </source>
</evidence>
<evidence type="ECO:0000256" key="5">
    <source>
        <dbReference type="SAM" id="MobiDB-lite"/>
    </source>
</evidence>
<feature type="compositionally biased region" description="Low complexity" evidence="5">
    <location>
        <begin position="34"/>
        <end position="52"/>
    </location>
</feature>
<evidence type="ECO:0000259" key="6">
    <source>
        <dbReference type="Pfam" id="PF00890"/>
    </source>
</evidence>
<gene>
    <name evidence="7" type="ORF">CE91St30_29730</name>
</gene>
<keyword evidence="4" id="KW-0560">Oxidoreductase</keyword>
<sequence length="587" mass="63356">MELNRRDFLKGASAVGALGALGAMGTLAGCAPAAPGEGSSSAGAESAGSPSALNAETVAGKQWSFEIPPEPIADGDIAETFSAEVIVVGAGMAGMCCATSAAEQGVNVIVVDAGTKPISRGGSNQAIGTKYQREMGVDYTPKDALEHVKIEQLAGFYTMDKMKWSRWLQHSGESMDWMIDKMTSRGLKVNLEPPYADPDGTLAAPPSVHNFWNDENPIGVFQGAPLCAQAYADIFTGEYGQEIHFKSKAVQLVREDDNTGRVSAVIAEREDGTYAKYEGTKAIVLATGDFSKDEDMMAKYAPWAYEMFKDKLIFGEDTVDYDAGMNYSGLMPGAGQKMGLWIGAAWQRVFPNPCAINGGVPGPTHAVIDNFWGLNLNINGKRFQNENTNFAFGAMSLLHQPQTTGFGIWDSAYARTQEEWETLGCSYGNVTPTKPLTPEELIASWDANVEAGSYFKADTIEELLDQLEGINKENALASIERYNRFAEQGYDEEYQVNPDILFPIGTPPFYGSKTTGSTFLCVMGGLRTNENLQICEEDDTPIEGLYCVGTMIGDFFAGTYNFGLPGQNLGACCCTLPYLLGRDLAEL</sequence>
<evidence type="ECO:0000256" key="1">
    <source>
        <dbReference type="ARBA" id="ARBA00001974"/>
    </source>
</evidence>
<dbReference type="NCBIfam" id="TIGR01409">
    <property type="entry name" value="TAT_signal_seq"/>
    <property type="match status" value="1"/>
</dbReference>
<name>A0ABM7WMP8_9ACTN</name>
<dbReference type="PANTHER" id="PTHR43400:SF10">
    <property type="entry name" value="3-OXOSTEROID 1-DEHYDROGENASE"/>
    <property type="match status" value="1"/>
</dbReference>
<dbReference type="InterPro" id="IPR050315">
    <property type="entry name" value="FAD-oxidoreductase_2"/>
</dbReference>
<dbReference type="InterPro" id="IPR027477">
    <property type="entry name" value="Succ_DH/fumarate_Rdtase_cat_sf"/>
</dbReference>
<dbReference type="Pfam" id="PF10518">
    <property type="entry name" value="TAT_signal"/>
    <property type="match status" value="1"/>
</dbReference>
<dbReference type="Proteomes" id="UP001320544">
    <property type="component" value="Chromosome"/>
</dbReference>
<keyword evidence="3" id="KW-0274">FAD</keyword>
<evidence type="ECO:0000313" key="8">
    <source>
        <dbReference type="Proteomes" id="UP001320544"/>
    </source>
</evidence>
<accession>A0ABM7WMP8</accession>
<protein>
    <submittedName>
        <fullName evidence="7">Fumarate reductase</fullName>
    </submittedName>
</protein>
<feature type="domain" description="FAD-dependent oxidoreductase 2 FAD-binding" evidence="6">
    <location>
        <begin position="85"/>
        <end position="561"/>
    </location>
</feature>
<evidence type="ECO:0000256" key="2">
    <source>
        <dbReference type="ARBA" id="ARBA00022630"/>
    </source>
</evidence>
<dbReference type="SUPFAM" id="SSF51905">
    <property type="entry name" value="FAD/NAD(P)-binding domain"/>
    <property type="match status" value="1"/>
</dbReference>
<dbReference type="PANTHER" id="PTHR43400">
    <property type="entry name" value="FUMARATE REDUCTASE"/>
    <property type="match status" value="1"/>
</dbReference>
<reference evidence="7 8" key="1">
    <citation type="submission" date="2022-01" db="EMBL/GenBank/DDBJ databases">
        <title>Novel bile acid biosynthetic pathways are enriched in the microbiome of centenarians.</title>
        <authorList>
            <person name="Sato Y."/>
            <person name="Atarashi K."/>
            <person name="Plichta R.D."/>
            <person name="Arai Y."/>
            <person name="Sasajima S."/>
            <person name="Kearney M.S."/>
            <person name="Suda W."/>
            <person name="Takeshita K."/>
            <person name="Sasaki T."/>
            <person name="Okamoto S."/>
            <person name="Skelly N.A."/>
            <person name="Okamura Y."/>
            <person name="Vlamakis H."/>
            <person name="Li Y."/>
            <person name="Tanoue T."/>
            <person name="Takei H."/>
            <person name="Nittono H."/>
            <person name="Narushima S."/>
            <person name="Irie J."/>
            <person name="Itoh H."/>
            <person name="Moriya K."/>
            <person name="Sugiura Y."/>
            <person name="Suematsu M."/>
            <person name="Moritoki N."/>
            <person name="Shibata S."/>
            <person name="Littman R.D."/>
            <person name="Fischbach A.M."/>
            <person name="Uwamino Y."/>
            <person name="Inoue T."/>
            <person name="Honda A."/>
            <person name="Hattori M."/>
            <person name="Murai T."/>
            <person name="Xavier J.R."/>
            <person name="Hirose N."/>
            <person name="Honda K."/>
        </authorList>
    </citation>
    <scope>NUCLEOTIDE SEQUENCE [LARGE SCALE GENOMIC DNA]</scope>
    <source>
        <strain evidence="7 8">CE91-St30</strain>
    </source>
</reference>
<dbReference type="Gene3D" id="3.90.700.10">
    <property type="entry name" value="Succinate dehydrogenase/fumarate reductase flavoprotein, catalytic domain"/>
    <property type="match status" value="1"/>
</dbReference>
<dbReference type="PROSITE" id="PS51318">
    <property type="entry name" value="TAT"/>
    <property type="match status" value="1"/>
</dbReference>
<dbReference type="SUPFAM" id="SSF56425">
    <property type="entry name" value="Succinate dehydrogenase/fumarate reductase flavoprotein, catalytic domain"/>
    <property type="match status" value="1"/>
</dbReference>
<dbReference type="InterPro" id="IPR006311">
    <property type="entry name" value="TAT_signal"/>
</dbReference>
<dbReference type="RefSeq" id="WP_244387014.1">
    <property type="nucleotide sequence ID" value="NZ_AP025564.1"/>
</dbReference>
<dbReference type="InterPro" id="IPR036188">
    <property type="entry name" value="FAD/NAD-bd_sf"/>
</dbReference>
<dbReference type="Gene3D" id="3.50.50.60">
    <property type="entry name" value="FAD/NAD(P)-binding domain"/>
    <property type="match status" value="2"/>
</dbReference>
<dbReference type="InterPro" id="IPR019546">
    <property type="entry name" value="TAT_signal_bac_arc"/>
</dbReference>
<comment type="cofactor">
    <cofactor evidence="1">
        <name>FAD</name>
        <dbReference type="ChEBI" id="CHEBI:57692"/>
    </cofactor>
</comment>
<keyword evidence="8" id="KW-1185">Reference proteome</keyword>
<dbReference type="InterPro" id="IPR003953">
    <property type="entry name" value="FAD-dep_OxRdtase_2_FAD-bd"/>
</dbReference>
<proteinExistence type="predicted"/>
<evidence type="ECO:0000256" key="3">
    <source>
        <dbReference type="ARBA" id="ARBA00022827"/>
    </source>
</evidence>
<organism evidence="7 8">
    <name type="scientific">Raoultibacter timonensis</name>
    <dbReference type="NCBI Taxonomy" id="1907662"/>
    <lineage>
        <taxon>Bacteria</taxon>
        <taxon>Bacillati</taxon>
        <taxon>Actinomycetota</taxon>
        <taxon>Coriobacteriia</taxon>
        <taxon>Eggerthellales</taxon>
        <taxon>Eggerthellaceae</taxon>
        <taxon>Raoultibacter</taxon>
    </lineage>
</organism>
<evidence type="ECO:0000256" key="4">
    <source>
        <dbReference type="ARBA" id="ARBA00023002"/>
    </source>
</evidence>
<dbReference type="PROSITE" id="PS51257">
    <property type="entry name" value="PROKAR_LIPOPROTEIN"/>
    <property type="match status" value="1"/>
</dbReference>
<dbReference type="PRINTS" id="PR00411">
    <property type="entry name" value="PNDRDTASEI"/>
</dbReference>